<name>A0A179B685_9ACTO</name>
<evidence type="ECO:0000256" key="5">
    <source>
        <dbReference type="ARBA" id="ARBA00023002"/>
    </source>
</evidence>
<dbReference type="GO" id="GO:0003959">
    <property type="term" value="F:NADPH dehydrogenase activity"/>
    <property type="evidence" value="ECO:0007669"/>
    <property type="project" value="InterPro"/>
</dbReference>
<dbReference type="GO" id="GO:0010181">
    <property type="term" value="F:FMN binding"/>
    <property type="evidence" value="ECO:0007669"/>
    <property type="project" value="InterPro"/>
</dbReference>
<evidence type="ECO:0000313" key="8">
    <source>
        <dbReference type="Proteomes" id="UP000078368"/>
    </source>
</evidence>
<proteinExistence type="predicted"/>
<keyword evidence="3" id="KW-0288">FMN</keyword>
<keyword evidence="8" id="KW-1185">Reference proteome</keyword>
<dbReference type="Proteomes" id="UP000078368">
    <property type="component" value="Unassembled WGS sequence"/>
</dbReference>
<keyword evidence="5" id="KW-0560">Oxidoreductase</keyword>
<comment type="cofactor">
    <cofactor evidence="1">
        <name>FMN</name>
        <dbReference type="ChEBI" id="CHEBI:58210"/>
    </cofactor>
</comment>
<dbReference type="RefSeq" id="WP_064231362.1">
    <property type="nucleotide sequence ID" value="NZ_LVZK01000001.1"/>
</dbReference>
<protein>
    <submittedName>
        <fullName evidence="7">Oxidoreductase</fullName>
    </submittedName>
</protein>
<dbReference type="CDD" id="cd02932">
    <property type="entry name" value="OYE_YqiM_FMN"/>
    <property type="match status" value="1"/>
</dbReference>
<organism evidence="7 8">
    <name type="scientific">Peptidiphaga gingivicola</name>
    <dbReference type="NCBI Taxonomy" id="2741497"/>
    <lineage>
        <taxon>Bacteria</taxon>
        <taxon>Bacillati</taxon>
        <taxon>Actinomycetota</taxon>
        <taxon>Actinomycetes</taxon>
        <taxon>Actinomycetales</taxon>
        <taxon>Actinomycetaceae</taxon>
        <taxon>Peptidiphaga</taxon>
    </lineage>
</organism>
<dbReference type="EMBL" id="LVZK01000001">
    <property type="protein sequence ID" value="OAP86641.1"/>
    <property type="molecule type" value="Genomic_DNA"/>
</dbReference>
<evidence type="ECO:0000256" key="3">
    <source>
        <dbReference type="ARBA" id="ARBA00022643"/>
    </source>
</evidence>
<sequence length="362" mass="38456">MKPMSMLFSPTPFRNTTARNRLWLAPMCTYSAVQEDGHATDWHTLHYGSRAVGGFGTIVVEATAVSPEGRISPRDLGLWDDRQIESFSKLVKAVHAEGALCGVQIAHAGRKAGTSPALRGYAHAFEGTQDGWTLVAPSPIAFPGLDKPSELDAASIDALVEAFAQAARRAVAAGVDVVEVHGAHGYLIHEFLSPLSNVRTDEYGGSEENRRRFLIRIVDAVRSAIGDKVLCVRLSATDWTEGGIDSEATCRTAEALVAHGVDVLHVSSGGLLPASIPVGPGYQLPLAADVKRAVSGSQAKVVGVGLISSGEQAEQALVTGRCDAVAIGRVALTDPYAPLRWANRLTDADSVMPAQYWRGIWA</sequence>
<keyword evidence="4" id="KW-0521">NADP</keyword>
<evidence type="ECO:0000313" key="7">
    <source>
        <dbReference type="EMBL" id="OAP86641.1"/>
    </source>
</evidence>
<dbReference type="GO" id="GO:0050661">
    <property type="term" value="F:NADP binding"/>
    <property type="evidence" value="ECO:0007669"/>
    <property type="project" value="InterPro"/>
</dbReference>
<comment type="caution">
    <text evidence="7">The sequence shown here is derived from an EMBL/GenBank/DDBJ whole genome shotgun (WGS) entry which is preliminary data.</text>
</comment>
<dbReference type="PANTHER" id="PTHR43303:SF4">
    <property type="entry name" value="NADPH DEHYDROGENASE C23G7.10C-RELATED"/>
    <property type="match status" value="1"/>
</dbReference>
<dbReference type="InterPro" id="IPR001155">
    <property type="entry name" value="OxRdtase_FMN_N"/>
</dbReference>
<dbReference type="AlphaFoldDB" id="A0A179B685"/>
<evidence type="ECO:0000259" key="6">
    <source>
        <dbReference type="Pfam" id="PF00724"/>
    </source>
</evidence>
<evidence type="ECO:0000256" key="4">
    <source>
        <dbReference type="ARBA" id="ARBA00022857"/>
    </source>
</evidence>
<dbReference type="STRING" id="1823756.A4H34_05820"/>
<dbReference type="OrthoDB" id="3169239at2"/>
<evidence type="ECO:0000256" key="1">
    <source>
        <dbReference type="ARBA" id="ARBA00001917"/>
    </source>
</evidence>
<feature type="domain" description="NADH:flavin oxidoreductase/NADH oxidase N-terminal" evidence="6">
    <location>
        <begin position="7"/>
        <end position="344"/>
    </location>
</feature>
<accession>A0A179B685</accession>
<reference evidence="7 8" key="1">
    <citation type="submission" date="2016-04" db="EMBL/GenBank/DDBJ databases">
        <title>Peptidophaga gingivicola gen. nov., sp. nov., isolated from human subgingival plaque.</title>
        <authorList>
            <person name="Beall C.J."/>
            <person name="Mokrzan E.M."/>
            <person name="Griffen A.L."/>
            <person name="Leys E.J."/>
        </authorList>
    </citation>
    <scope>NUCLEOTIDE SEQUENCE [LARGE SCALE GENOMIC DNA]</scope>
    <source>
        <strain evidence="7 8">BA112</strain>
    </source>
</reference>
<gene>
    <name evidence="7" type="ORF">A4H34_05820</name>
</gene>
<dbReference type="InterPro" id="IPR013785">
    <property type="entry name" value="Aldolase_TIM"/>
</dbReference>
<dbReference type="PANTHER" id="PTHR43303">
    <property type="entry name" value="NADPH DEHYDROGENASE C23G7.10C-RELATED"/>
    <property type="match status" value="1"/>
</dbReference>
<dbReference type="InterPro" id="IPR044152">
    <property type="entry name" value="YqjM-like"/>
</dbReference>
<evidence type="ECO:0000256" key="2">
    <source>
        <dbReference type="ARBA" id="ARBA00022630"/>
    </source>
</evidence>
<dbReference type="SUPFAM" id="SSF51395">
    <property type="entry name" value="FMN-linked oxidoreductases"/>
    <property type="match status" value="1"/>
</dbReference>
<keyword evidence="2" id="KW-0285">Flavoprotein</keyword>
<dbReference type="Gene3D" id="3.20.20.70">
    <property type="entry name" value="Aldolase class I"/>
    <property type="match status" value="1"/>
</dbReference>
<dbReference type="Pfam" id="PF00724">
    <property type="entry name" value="Oxidored_FMN"/>
    <property type="match status" value="1"/>
</dbReference>